<evidence type="ECO:0000313" key="2">
    <source>
        <dbReference type="RefSeq" id="XP_060037084.1"/>
    </source>
</evidence>
<dbReference type="RefSeq" id="XP_060037084.1">
    <property type="nucleotide sequence ID" value="XM_060181101.1"/>
</dbReference>
<evidence type="ECO:0000313" key="1">
    <source>
        <dbReference type="Proteomes" id="UP001652624"/>
    </source>
</evidence>
<reference evidence="2" key="1">
    <citation type="submission" date="2025-08" db="UniProtKB">
        <authorList>
            <consortium name="RefSeq"/>
        </authorList>
    </citation>
    <scope>IDENTIFICATION</scope>
</reference>
<dbReference type="PANTHER" id="PTHR15233">
    <property type="entry name" value="MITOCHONDRIAL PROTEOLIPID"/>
    <property type="match status" value="1"/>
</dbReference>
<organism evidence="1 2">
    <name type="scientific">Erinaceus europaeus</name>
    <name type="common">Western European hedgehog</name>
    <dbReference type="NCBI Taxonomy" id="9365"/>
    <lineage>
        <taxon>Eukaryota</taxon>
        <taxon>Metazoa</taxon>
        <taxon>Chordata</taxon>
        <taxon>Craniata</taxon>
        <taxon>Vertebrata</taxon>
        <taxon>Euteleostomi</taxon>
        <taxon>Mammalia</taxon>
        <taxon>Eutheria</taxon>
        <taxon>Laurasiatheria</taxon>
        <taxon>Eulipotyphla</taxon>
        <taxon>Erinaceidae</taxon>
        <taxon>Erinaceinae</taxon>
        <taxon>Erinaceus</taxon>
    </lineage>
</organism>
<gene>
    <name evidence="2" type="primary">ATP5MJ</name>
</gene>
<name>A0ABM3WKI7_ERIEU</name>
<dbReference type="PANTHER" id="PTHR15233:SF1">
    <property type="entry name" value="ATP SYNTHASE SUBUNIT ATP5MJ, MITOCHONDRIAL"/>
    <property type="match status" value="1"/>
</dbReference>
<protein>
    <submittedName>
        <fullName evidence="2">ATP synthase subunit ATP5MJ, mitochondrial isoform X3</fullName>
    </submittedName>
</protein>
<dbReference type="GeneID" id="107522268"/>
<accession>A0ABM3WKI7</accession>
<dbReference type="Proteomes" id="UP001652624">
    <property type="component" value="Chromosome 22"/>
</dbReference>
<sequence>MGPGAGAPGRCTLPDPGWSTVMCCGVSPISCPKSAKMKNPPKHWNQEHTYNTDHVIMLISAVTHFQMLQSFMKNVWTPLRPYYTQVYQEIWIGMGLMGFIVYKIRSADKKSKALKASKQTTGHGHH</sequence>
<keyword evidence="1" id="KW-1185">Reference proteome</keyword>
<dbReference type="Pfam" id="PF08039">
    <property type="entry name" value="Mit_proteolip"/>
    <property type="match status" value="1"/>
</dbReference>
<dbReference type="InterPro" id="IPR012574">
    <property type="entry name" value="ATP5MJ"/>
</dbReference>
<proteinExistence type="predicted"/>